<evidence type="ECO:0000256" key="3">
    <source>
        <dbReference type="ARBA" id="ARBA00022679"/>
    </source>
</evidence>
<sequence length="564" mass="60090">MPALVMRICNDAPAKLSDDYSSETRDLVARLLCKDPTVRPRVHDILDMPFVKARIEQFLDPEAIVAEFSHTVIRQPAFGSDKGAEGGGTGAPSSSSRPRTAAGGAGAAATGKGRPKTTTGAGAGATKRAPSRGGAGGAGATRAPGGARRPSPGPPEPQEETSAQRAQRQKEDEERRIAMREQIKRDRLAYAKTQKAAPTATEIVEQAVQAQHTAARPAREFAAVHHAPPGEVDDSTRRALEKAYPGTRLLTEDERRASHESLIRRQQEVVARVQSSQLKGEAGRAALNEAQRELLDISRIQNAMSKRYVLLRTGAYAGAAEAMMPGTIIAGVPIEEVGLIDEDDAEIEDDVEEEIEDDVEDAGSALAATLRVGSASGGQSASGFERTVRVGAAPADMRSSLRWDCGSLQGMPATEASSTMDGSDGGRRHGGIKFDVTLESGSKALKPPARQALDGRREPAQEAGTAGLAGASGDASTTLSVPAQLFGVGRPLASKVDKLRAHLEDKLGSRQAFERVYDYVSREEKSEQQSGEREEILAFMADQRDLLPLVHTLLYLEEALDVRK</sequence>
<dbReference type="PANTHER" id="PTHR44899:SF3">
    <property type="entry name" value="SERINE_THREONINE-PROTEIN KINASE NEK1"/>
    <property type="match status" value="1"/>
</dbReference>
<dbReference type="SUPFAM" id="SSF56112">
    <property type="entry name" value="Protein kinase-like (PK-like)"/>
    <property type="match status" value="1"/>
</dbReference>
<dbReference type="InterPro" id="IPR051131">
    <property type="entry name" value="NEK_Ser/Thr_kinase_NIMA"/>
</dbReference>
<evidence type="ECO:0000256" key="7">
    <source>
        <dbReference type="ARBA" id="ARBA00047899"/>
    </source>
</evidence>
<dbReference type="PANTHER" id="PTHR44899">
    <property type="entry name" value="CAMK FAMILY PROTEIN KINASE"/>
    <property type="match status" value="1"/>
</dbReference>
<proteinExistence type="predicted"/>
<evidence type="ECO:0000256" key="8">
    <source>
        <dbReference type="ARBA" id="ARBA00048679"/>
    </source>
</evidence>
<keyword evidence="2" id="KW-0723">Serine/threonine-protein kinase</keyword>
<protein>
    <recommendedName>
        <fullName evidence="1">non-specific serine/threonine protein kinase</fullName>
        <ecNumber evidence="1">2.7.11.1</ecNumber>
    </recommendedName>
</protein>
<keyword evidence="4" id="KW-0547">Nucleotide-binding</keyword>
<comment type="catalytic activity">
    <reaction evidence="8">
        <text>L-seryl-[protein] + ATP = O-phospho-L-seryl-[protein] + ADP + H(+)</text>
        <dbReference type="Rhea" id="RHEA:17989"/>
        <dbReference type="Rhea" id="RHEA-COMP:9863"/>
        <dbReference type="Rhea" id="RHEA-COMP:11604"/>
        <dbReference type="ChEBI" id="CHEBI:15378"/>
        <dbReference type="ChEBI" id="CHEBI:29999"/>
        <dbReference type="ChEBI" id="CHEBI:30616"/>
        <dbReference type="ChEBI" id="CHEBI:83421"/>
        <dbReference type="ChEBI" id="CHEBI:456216"/>
        <dbReference type="EC" id="2.7.11.1"/>
    </reaction>
</comment>
<reference evidence="10" key="1">
    <citation type="submission" date="2021-01" db="EMBL/GenBank/DDBJ databases">
        <authorList>
            <person name="Corre E."/>
            <person name="Pelletier E."/>
            <person name="Niang G."/>
            <person name="Scheremetjew M."/>
            <person name="Finn R."/>
            <person name="Kale V."/>
            <person name="Holt S."/>
            <person name="Cochrane G."/>
            <person name="Meng A."/>
            <person name="Brown T."/>
            <person name="Cohen L."/>
        </authorList>
    </citation>
    <scope>NUCLEOTIDE SEQUENCE</scope>
    <source>
        <strain evidence="10">UTEX LB 985</strain>
    </source>
</reference>
<keyword evidence="3" id="KW-0808">Transferase</keyword>
<evidence type="ECO:0000256" key="4">
    <source>
        <dbReference type="ARBA" id="ARBA00022741"/>
    </source>
</evidence>
<feature type="compositionally biased region" description="Low complexity" evidence="9">
    <location>
        <begin position="91"/>
        <end position="132"/>
    </location>
</feature>
<feature type="region of interest" description="Disordered" evidence="9">
    <location>
        <begin position="77"/>
        <end position="176"/>
    </location>
</feature>
<gene>
    <name evidence="10" type="ORF">CBRE1094_LOCUS12996</name>
</gene>
<feature type="compositionally biased region" description="Low complexity" evidence="9">
    <location>
        <begin position="140"/>
        <end position="150"/>
    </location>
</feature>
<organism evidence="10">
    <name type="scientific">Haptolina brevifila</name>
    <dbReference type="NCBI Taxonomy" id="156173"/>
    <lineage>
        <taxon>Eukaryota</taxon>
        <taxon>Haptista</taxon>
        <taxon>Haptophyta</taxon>
        <taxon>Prymnesiophyceae</taxon>
        <taxon>Prymnesiales</taxon>
        <taxon>Prymnesiaceae</taxon>
        <taxon>Haptolina</taxon>
    </lineage>
</organism>
<name>A0A7S2GBD7_9EUKA</name>
<dbReference type="AlphaFoldDB" id="A0A7S2GBD7"/>
<dbReference type="InterPro" id="IPR011009">
    <property type="entry name" value="Kinase-like_dom_sf"/>
</dbReference>
<dbReference type="Gene3D" id="1.10.510.10">
    <property type="entry name" value="Transferase(Phosphotransferase) domain 1"/>
    <property type="match status" value="1"/>
</dbReference>
<keyword evidence="5" id="KW-0418">Kinase</keyword>
<feature type="region of interest" description="Disordered" evidence="9">
    <location>
        <begin position="411"/>
        <end position="474"/>
    </location>
</feature>
<evidence type="ECO:0000256" key="6">
    <source>
        <dbReference type="ARBA" id="ARBA00022840"/>
    </source>
</evidence>
<dbReference type="GO" id="GO:0004674">
    <property type="term" value="F:protein serine/threonine kinase activity"/>
    <property type="evidence" value="ECO:0007669"/>
    <property type="project" value="UniProtKB-KW"/>
</dbReference>
<keyword evidence="6" id="KW-0067">ATP-binding</keyword>
<dbReference type="GO" id="GO:0005524">
    <property type="term" value="F:ATP binding"/>
    <property type="evidence" value="ECO:0007669"/>
    <property type="project" value="UniProtKB-KW"/>
</dbReference>
<dbReference type="EMBL" id="HBGU01023897">
    <property type="protein sequence ID" value="CAD9440912.1"/>
    <property type="molecule type" value="Transcribed_RNA"/>
</dbReference>
<accession>A0A7S2GBD7</accession>
<evidence type="ECO:0000256" key="2">
    <source>
        <dbReference type="ARBA" id="ARBA00022527"/>
    </source>
</evidence>
<comment type="catalytic activity">
    <reaction evidence="7">
        <text>L-threonyl-[protein] + ATP = O-phospho-L-threonyl-[protein] + ADP + H(+)</text>
        <dbReference type="Rhea" id="RHEA:46608"/>
        <dbReference type="Rhea" id="RHEA-COMP:11060"/>
        <dbReference type="Rhea" id="RHEA-COMP:11605"/>
        <dbReference type="ChEBI" id="CHEBI:15378"/>
        <dbReference type="ChEBI" id="CHEBI:30013"/>
        <dbReference type="ChEBI" id="CHEBI:30616"/>
        <dbReference type="ChEBI" id="CHEBI:61977"/>
        <dbReference type="ChEBI" id="CHEBI:456216"/>
        <dbReference type="EC" id="2.7.11.1"/>
    </reaction>
</comment>
<evidence type="ECO:0000256" key="1">
    <source>
        <dbReference type="ARBA" id="ARBA00012513"/>
    </source>
</evidence>
<evidence type="ECO:0000256" key="9">
    <source>
        <dbReference type="SAM" id="MobiDB-lite"/>
    </source>
</evidence>
<evidence type="ECO:0000256" key="5">
    <source>
        <dbReference type="ARBA" id="ARBA00022777"/>
    </source>
</evidence>
<evidence type="ECO:0000313" key="10">
    <source>
        <dbReference type="EMBL" id="CAD9440912.1"/>
    </source>
</evidence>
<dbReference type="EC" id="2.7.11.1" evidence="1"/>